<keyword evidence="1" id="KW-0472">Membrane</keyword>
<dbReference type="PANTHER" id="PTHR40763">
    <property type="entry name" value="MEMBRANE PROTEIN-RELATED"/>
    <property type="match status" value="1"/>
</dbReference>
<feature type="transmembrane region" description="Helical" evidence="1">
    <location>
        <begin position="68"/>
        <end position="91"/>
    </location>
</feature>
<name>A0A2S9H528_9BURK</name>
<keyword evidence="1" id="KW-0812">Transmembrane</keyword>
<accession>A0A2S9H528</accession>
<comment type="caution">
    <text evidence="4">The sequence shown here is derived from an EMBL/GenBank/DDBJ whole genome shotgun (WGS) entry which is preliminary data.</text>
</comment>
<keyword evidence="1" id="KW-1133">Transmembrane helix</keyword>
<organism evidence="4 5">
    <name type="scientific">Solimicrobium silvestre</name>
    <dbReference type="NCBI Taxonomy" id="2099400"/>
    <lineage>
        <taxon>Bacteria</taxon>
        <taxon>Pseudomonadati</taxon>
        <taxon>Pseudomonadota</taxon>
        <taxon>Betaproteobacteria</taxon>
        <taxon>Burkholderiales</taxon>
        <taxon>Oxalobacteraceae</taxon>
        <taxon>Solimicrobium</taxon>
    </lineage>
</organism>
<feature type="domain" description="LiaF transmembrane" evidence="3">
    <location>
        <begin position="19"/>
        <end position="113"/>
    </location>
</feature>
<protein>
    <submittedName>
        <fullName evidence="4">Cell wall-active antibiotics response protein (DUF2154)</fullName>
    </submittedName>
</protein>
<dbReference type="Proteomes" id="UP000237839">
    <property type="component" value="Unassembled WGS sequence"/>
</dbReference>
<feature type="transmembrane region" description="Helical" evidence="1">
    <location>
        <begin position="44"/>
        <end position="61"/>
    </location>
</feature>
<feature type="transmembrane region" description="Helical" evidence="1">
    <location>
        <begin position="18"/>
        <end position="38"/>
    </location>
</feature>
<dbReference type="PANTHER" id="PTHR40763:SF5">
    <property type="entry name" value="MEMBRANE PROTEIN"/>
    <property type="match status" value="1"/>
</dbReference>
<evidence type="ECO:0000313" key="5">
    <source>
        <dbReference type="Proteomes" id="UP000237839"/>
    </source>
</evidence>
<feature type="domain" description="Cell wall-active antibiotics response LiaF-like C-terminal" evidence="2">
    <location>
        <begin position="157"/>
        <end position="216"/>
    </location>
</feature>
<dbReference type="EMBL" id="PUGF01000001">
    <property type="protein sequence ID" value="PRC95033.1"/>
    <property type="molecule type" value="Genomic_DNA"/>
</dbReference>
<evidence type="ECO:0000259" key="2">
    <source>
        <dbReference type="Pfam" id="PF09922"/>
    </source>
</evidence>
<proteinExistence type="predicted"/>
<dbReference type="Pfam" id="PF22570">
    <property type="entry name" value="LiaF-TM"/>
    <property type="match status" value="1"/>
</dbReference>
<sequence>MSKYSGYKRQHRSPQSRLILGVFIVIIGVLSLIDNLGWFDTHQILSFWPVVFIILGVLRISQPRNGSSYFFGVSLLGLGVLLTLQNLGIIAFHWREWWPVLIIAMGISFIFRGVNRNANQSENNGTFLTDSTQINNSDSVEIVAVLSGSKSSNATPNFQGGDINTFMGSVELDLRSASLQNEATIHVFSVFGSVEIRVPNDWVVVLNGTPILGGIEDQSVPPMNSAKRLVISGVVVMGGVEIKN</sequence>
<reference evidence="4 5" key="1">
    <citation type="submission" date="2018-02" db="EMBL/GenBank/DDBJ databases">
        <title>Solimicrobium silvestre gen. nov., sp. nov., isolated from alpine forest soil.</title>
        <authorList>
            <person name="Margesin R."/>
            <person name="Albuquerque L."/>
            <person name="Zhang D.-C."/>
            <person name="Froufe H.J.C."/>
            <person name="Severino R."/>
            <person name="Roxo I."/>
            <person name="Egas C."/>
            <person name="Da Costa M.S."/>
        </authorList>
    </citation>
    <scope>NUCLEOTIDE SEQUENCE [LARGE SCALE GENOMIC DNA]</scope>
    <source>
        <strain evidence="4 5">S20-91</strain>
    </source>
</reference>
<dbReference type="InterPro" id="IPR054331">
    <property type="entry name" value="LiaF_TM"/>
</dbReference>
<dbReference type="InterPro" id="IPR024425">
    <property type="entry name" value="LiaF-like_C"/>
</dbReference>
<dbReference type="RefSeq" id="WP_105529940.1">
    <property type="nucleotide sequence ID" value="NZ_PUGF01000001.1"/>
</dbReference>
<dbReference type="Pfam" id="PF09922">
    <property type="entry name" value="LiaF-like_C"/>
    <property type="match status" value="1"/>
</dbReference>
<evidence type="ECO:0000256" key="1">
    <source>
        <dbReference type="SAM" id="Phobius"/>
    </source>
</evidence>
<evidence type="ECO:0000259" key="3">
    <source>
        <dbReference type="Pfam" id="PF22570"/>
    </source>
</evidence>
<dbReference type="AlphaFoldDB" id="A0A2S9H528"/>
<gene>
    <name evidence="4" type="ORF">S2091_0228</name>
</gene>
<keyword evidence="5" id="KW-1185">Reference proteome</keyword>
<feature type="transmembrane region" description="Helical" evidence="1">
    <location>
        <begin position="97"/>
        <end position="114"/>
    </location>
</feature>
<dbReference type="OrthoDB" id="129627at2"/>
<evidence type="ECO:0000313" key="4">
    <source>
        <dbReference type="EMBL" id="PRC95033.1"/>
    </source>
</evidence>